<comment type="similarity">
    <text evidence="3">Belongs to the glycosyl hydrolase 18 family. Chitinase class V subfamily.</text>
</comment>
<dbReference type="InterPro" id="IPR011583">
    <property type="entry name" value="Chitinase_II/V-like_cat"/>
</dbReference>
<evidence type="ECO:0000256" key="5">
    <source>
        <dbReference type="ARBA" id="ARBA00022525"/>
    </source>
</evidence>
<dbReference type="Gene3D" id="3.10.50.10">
    <property type="match status" value="1"/>
</dbReference>
<dbReference type="CDD" id="cd06548">
    <property type="entry name" value="GH18_chitinase"/>
    <property type="match status" value="1"/>
</dbReference>
<proteinExistence type="inferred from homology"/>
<evidence type="ECO:0000259" key="13">
    <source>
        <dbReference type="PROSITE" id="PS51910"/>
    </source>
</evidence>
<evidence type="ECO:0000256" key="4">
    <source>
        <dbReference type="ARBA" id="ARBA00012729"/>
    </source>
</evidence>
<protein>
    <recommendedName>
        <fullName evidence="4">chitinase</fullName>
        <ecNumber evidence="4">3.2.1.14</ecNumber>
    </recommendedName>
</protein>
<feature type="chain" id="PRO_5021019546" description="chitinase" evidence="12">
    <location>
        <begin position="24"/>
        <end position="392"/>
    </location>
</feature>
<sequence>MWKHKVWAIAVGLSFLTVSGGAANYTPQQLPVSELTHILYAFADIGANGTVISSNPKVDVEQRTAWDPPRANHGHHAYGVVKQLFIHKKRHRNLKTLLSIGGWNHSPKFAPVASTETGRQTFARSAVKLATDWGFDGIDVDWEFPDNDEDKENFVKLLEACRVAFDRYSYLHRLRYRFLITVASPASAHNYRHMDLAGMNEYVDSWHLMAYDYAGNWSVTSSHQANVFTNKNITVLSTHDAIGYYETQGISPHKILMGLPLYGRAFVGTSGLGQKYSGVGAGGPEPGIWYYKDLPKPDAREEYDDVAKAAYSYNNATRELISYDNVRSATFKASYITGRRLGGAFFWEARGDKTGSRSLLRTMAENLGWLDETPNNLHYPTSQYDNIRYGMP</sequence>
<dbReference type="Gene3D" id="3.20.20.80">
    <property type="entry name" value="Glycosidases"/>
    <property type="match status" value="1"/>
</dbReference>
<evidence type="ECO:0000256" key="8">
    <source>
        <dbReference type="ARBA" id="ARBA00023277"/>
    </source>
</evidence>
<dbReference type="STRING" id="155417.A0A4Q4TQE6"/>
<dbReference type="InterPro" id="IPR001223">
    <property type="entry name" value="Glyco_hydro18_cat"/>
</dbReference>
<comment type="subcellular location">
    <subcellularLocation>
        <location evidence="2">Secreted</location>
    </subcellularLocation>
</comment>
<reference evidence="14 15" key="1">
    <citation type="submission" date="2018-06" db="EMBL/GenBank/DDBJ databases">
        <title>Complete Genomes of Monosporascus.</title>
        <authorList>
            <person name="Robinson A.J."/>
            <person name="Natvig D.O."/>
        </authorList>
    </citation>
    <scope>NUCLEOTIDE SEQUENCE [LARGE SCALE GENOMIC DNA]</scope>
    <source>
        <strain evidence="14 15">CBS 110550</strain>
    </source>
</reference>
<evidence type="ECO:0000256" key="12">
    <source>
        <dbReference type="SAM" id="SignalP"/>
    </source>
</evidence>
<evidence type="ECO:0000256" key="1">
    <source>
        <dbReference type="ARBA" id="ARBA00000822"/>
    </source>
</evidence>
<evidence type="ECO:0000256" key="11">
    <source>
        <dbReference type="RuleBase" id="RU000489"/>
    </source>
</evidence>
<dbReference type="InterPro" id="IPR017853">
    <property type="entry name" value="GH"/>
</dbReference>
<dbReference type="InterPro" id="IPR001579">
    <property type="entry name" value="Glyco_hydro_18_chit_AS"/>
</dbReference>
<keyword evidence="7" id="KW-0146">Chitin degradation</keyword>
<keyword evidence="9 11" id="KW-0326">Glycosidase</keyword>
<dbReference type="AlphaFoldDB" id="A0A4Q4TQE6"/>
<keyword evidence="6 11" id="KW-0378">Hydrolase</keyword>
<dbReference type="EMBL" id="QJNU01000052">
    <property type="protein sequence ID" value="RYP08898.1"/>
    <property type="molecule type" value="Genomic_DNA"/>
</dbReference>
<feature type="signal peptide" evidence="12">
    <location>
        <begin position="1"/>
        <end position="23"/>
    </location>
</feature>
<dbReference type="PANTHER" id="PTHR11177:SF384">
    <property type="entry name" value="CHITINASE"/>
    <property type="match status" value="1"/>
</dbReference>
<keyword evidence="8" id="KW-0119">Carbohydrate metabolism</keyword>
<keyword evidence="10" id="KW-0624">Polysaccharide degradation</keyword>
<accession>A0A4Q4TQE6</accession>
<dbReference type="PROSITE" id="PS01095">
    <property type="entry name" value="GH18_1"/>
    <property type="match status" value="1"/>
</dbReference>
<dbReference type="GO" id="GO:0005576">
    <property type="term" value="C:extracellular region"/>
    <property type="evidence" value="ECO:0007669"/>
    <property type="project" value="UniProtKB-SubCell"/>
</dbReference>
<dbReference type="FunFam" id="3.10.50.10:FF:000005">
    <property type="entry name" value="Endochitinase B1"/>
    <property type="match status" value="1"/>
</dbReference>
<dbReference type="InterPro" id="IPR029070">
    <property type="entry name" value="Chitinase_insertion_sf"/>
</dbReference>
<comment type="catalytic activity">
    <reaction evidence="1">
        <text>Random endo-hydrolysis of N-acetyl-beta-D-glucosaminide (1-&gt;4)-beta-linkages in chitin and chitodextrins.</text>
        <dbReference type="EC" id="3.2.1.14"/>
    </reaction>
</comment>
<dbReference type="InterPro" id="IPR050314">
    <property type="entry name" value="Glycosyl_Hydrlase_18"/>
</dbReference>
<dbReference type="OrthoDB" id="76388at2759"/>
<dbReference type="SUPFAM" id="SSF51445">
    <property type="entry name" value="(Trans)glycosidases"/>
    <property type="match status" value="1"/>
</dbReference>
<dbReference type="GO" id="GO:0008061">
    <property type="term" value="F:chitin binding"/>
    <property type="evidence" value="ECO:0007669"/>
    <property type="project" value="InterPro"/>
</dbReference>
<dbReference type="Pfam" id="PF00704">
    <property type="entry name" value="Glyco_hydro_18"/>
    <property type="match status" value="1"/>
</dbReference>
<dbReference type="EC" id="3.2.1.14" evidence="4"/>
<evidence type="ECO:0000256" key="6">
    <source>
        <dbReference type="ARBA" id="ARBA00022801"/>
    </source>
</evidence>
<name>A0A4Q4TQE6_9PEZI</name>
<organism evidence="14 15">
    <name type="scientific">Monosporascus ibericus</name>
    <dbReference type="NCBI Taxonomy" id="155417"/>
    <lineage>
        <taxon>Eukaryota</taxon>
        <taxon>Fungi</taxon>
        <taxon>Dikarya</taxon>
        <taxon>Ascomycota</taxon>
        <taxon>Pezizomycotina</taxon>
        <taxon>Sordariomycetes</taxon>
        <taxon>Xylariomycetidae</taxon>
        <taxon>Xylariales</taxon>
        <taxon>Xylariales incertae sedis</taxon>
        <taxon>Monosporascus</taxon>
    </lineage>
</organism>
<comment type="caution">
    <text evidence="14">The sequence shown here is derived from an EMBL/GenBank/DDBJ whole genome shotgun (WGS) entry which is preliminary data.</text>
</comment>
<dbReference type="Proteomes" id="UP000293360">
    <property type="component" value="Unassembled WGS sequence"/>
</dbReference>
<keyword evidence="5" id="KW-0964">Secreted</keyword>
<evidence type="ECO:0000313" key="15">
    <source>
        <dbReference type="Proteomes" id="UP000293360"/>
    </source>
</evidence>
<dbReference type="GO" id="GO:0008843">
    <property type="term" value="F:endochitinase activity"/>
    <property type="evidence" value="ECO:0007669"/>
    <property type="project" value="UniProtKB-EC"/>
</dbReference>
<keyword evidence="12" id="KW-0732">Signal</keyword>
<evidence type="ECO:0000256" key="7">
    <source>
        <dbReference type="ARBA" id="ARBA00023024"/>
    </source>
</evidence>
<dbReference type="SMART" id="SM00636">
    <property type="entry name" value="Glyco_18"/>
    <property type="match status" value="1"/>
</dbReference>
<feature type="domain" description="GH18" evidence="13">
    <location>
        <begin position="10"/>
        <end position="370"/>
    </location>
</feature>
<evidence type="ECO:0000256" key="9">
    <source>
        <dbReference type="ARBA" id="ARBA00023295"/>
    </source>
</evidence>
<gene>
    <name evidence="14" type="ORF">DL764_001608</name>
</gene>
<keyword evidence="15" id="KW-1185">Reference proteome</keyword>
<dbReference type="SUPFAM" id="SSF54556">
    <property type="entry name" value="Chitinase insertion domain"/>
    <property type="match status" value="1"/>
</dbReference>
<dbReference type="PROSITE" id="PS51910">
    <property type="entry name" value="GH18_2"/>
    <property type="match status" value="1"/>
</dbReference>
<dbReference type="GO" id="GO:0000272">
    <property type="term" value="P:polysaccharide catabolic process"/>
    <property type="evidence" value="ECO:0007669"/>
    <property type="project" value="UniProtKB-KW"/>
</dbReference>
<dbReference type="GO" id="GO:0006032">
    <property type="term" value="P:chitin catabolic process"/>
    <property type="evidence" value="ECO:0007669"/>
    <property type="project" value="UniProtKB-KW"/>
</dbReference>
<evidence type="ECO:0000256" key="2">
    <source>
        <dbReference type="ARBA" id="ARBA00004613"/>
    </source>
</evidence>
<dbReference type="PANTHER" id="PTHR11177">
    <property type="entry name" value="CHITINASE"/>
    <property type="match status" value="1"/>
</dbReference>
<evidence type="ECO:0000256" key="10">
    <source>
        <dbReference type="ARBA" id="ARBA00023326"/>
    </source>
</evidence>
<evidence type="ECO:0000313" key="14">
    <source>
        <dbReference type="EMBL" id="RYP08898.1"/>
    </source>
</evidence>
<evidence type="ECO:0000256" key="3">
    <source>
        <dbReference type="ARBA" id="ARBA00008682"/>
    </source>
</evidence>